<name>A0A6N4W7Q6_9MYCO</name>
<keyword evidence="1" id="KW-0472">Membrane</keyword>
<dbReference type="EMBL" id="AP022620">
    <property type="protein sequence ID" value="BBZ76745.1"/>
    <property type="molecule type" value="Genomic_DNA"/>
</dbReference>
<evidence type="ECO:0000256" key="1">
    <source>
        <dbReference type="SAM" id="Phobius"/>
    </source>
</evidence>
<gene>
    <name evidence="2" type="ORF">MANY_20820</name>
</gene>
<evidence type="ECO:0000313" key="2">
    <source>
        <dbReference type="EMBL" id="BBZ76745.1"/>
    </source>
</evidence>
<reference evidence="2 3" key="1">
    <citation type="journal article" date="2019" name="Emerg. Microbes Infect.">
        <title>Comprehensive subspecies identification of 175 nontuberculous mycobacteria species based on 7547 genomic profiles.</title>
        <authorList>
            <person name="Matsumoto Y."/>
            <person name="Kinjo T."/>
            <person name="Motooka D."/>
            <person name="Nabeya D."/>
            <person name="Jung N."/>
            <person name="Uechi K."/>
            <person name="Horii T."/>
            <person name="Iida T."/>
            <person name="Fujita J."/>
            <person name="Nakamura S."/>
        </authorList>
    </citation>
    <scope>NUCLEOTIDE SEQUENCE [LARGE SCALE GENOMIC DNA]</scope>
    <source>
        <strain evidence="2 3">JCM 30275</strain>
    </source>
</reference>
<dbReference type="InterPro" id="IPR012348">
    <property type="entry name" value="RNR-like"/>
</dbReference>
<keyword evidence="1" id="KW-0812">Transmembrane</keyword>
<proteinExistence type="predicted"/>
<protein>
    <submittedName>
        <fullName evidence="2">Uncharacterized protein</fullName>
    </submittedName>
</protein>
<feature type="transmembrane region" description="Helical" evidence="1">
    <location>
        <begin position="196"/>
        <end position="216"/>
    </location>
</feature>
<accession>A0A6N4W7Q6</accession>
<dbReference type="Proteomes" id="UP000467249">
    <property type="component" value="Chromosome"/>
</dbReference>
<sequence>MTEVEVDIPVSAYHERMRKLFRRHHVAITRDDLRGDGPVGDDLDASSAFILLYRQYLRDRWDVFDLDFRQDRHDWSLALTAEERESFLGIAASFLHGSRQLEVDLAEFMAGTAEEHKLHVAAQIETQARHTAFFGRFLCEVVDLEPTADATILDRTFPLVQETFVGPFGLLAFQAEELRRNPHDPQARVRYGTTCFLWIQGVLAASFSSVLLGFAAGRGMLPAFVAGARAMYLDHARHVRGGLLFLQQELRRDPAVVDDIYATLRTILMVSAVSSRQAFHEPLGWSGDEIRLLVSSSLRRKCTDLGITLPAELEALLLPISGQV</sequence>
<dbReference type="RefSeq" id="WP_163804169.1">
    <property type="nucleotide sequence ID" value="NZ_AP022620.1"/>
</dbReference>
<evidence type="ECO:0000313" key="3">
    <source>
        <dbReference type="Proteomes" id="UP000467249"/>
    </source>
</evidence>
<dbReference type="AlphaFoldDB" id="A0A6N4W7Q6"/>
<dbReference type="GO" id="GO:0016491">
    <property type="term" value="F:oxidoreductase activity"/>
    <property type="evidence" value="ECO:0007669"/>
    <property type="project" value="InterPro"/>
</dbReference>
<dbReference type="KEGG" id="many:MANY_20820"/>
<keyword evidence="1" id="KW-1133">Transmembrane helix</keyword>
<dbReference type="Gene3D" id="1.10.620.20">
    <property type="entry name" value="Ribonucleotide Reductase, subunit A"/>
    <property type="match status" value="1"/>
</dbReference>
<dbReference type="InterPro" id="IPR009078">
    <property type="entry name" value="Ferritin-like_SF"/>
</dbReference>
<dbReference type="SUPFAM" id="SSF47240">
    <property type="entry name" value="Ferritin-like"/>
    <property type="match status" value="1"/>
</dbReference>
<keyword evidence="3" id="KW-1185">Reference proteome</keyword>
<organism evidence="2 3">
    <name type="scientific">Mycolicibacterium anyangense</name>
    <dbReference type="NCBI Taxonomy" id="1431246"/>
    <lineage>
        <taxon>Bacteria</taxon>
        <taxon>Bacillati</taxon>
        <taxon>Actinomycetota</taxon>
        <taxon>Actinomycetes</taxon>
        <taxon>Mycobacteriales</taxon>
        <taxon>Mycobacteriaceae</taxon>
        <taxon>Mycolicibacterium</taxon>
    </lineage>
</organism>